<dbReference type="InterPro" id="IPR036280">
    <property type="entry name" value="Multihaem_cyt_sf"/>
</dbReference>
<keyword evidence="4" id="KW-0479">Metal-binding</keyword>
<protein>
    <submittedName>
        <fullName evidence="8">Uncharacterized protein</fullName>
    </submittedName>
</protein>
<evidence type="ECO:0000313" key="8">
    <source>
        <dbReference type="EMBL" id="ANV79861.1"/>
    </source>
</evidence>
<reference evidence="8" key="1">
    <citation type="submission" date="2014-11" db="EMBL/GenBank/DDBJ databases">
        <authorList>
            <person name="Zhu J."/>
            <person name="Qi W."/>
            <person name="Song R."/>
        </authorList>
    </citation>
    <scope>NUCLEOTIDE SEQUENCE</scope>
</reference>
<evidence type="ECO:0000256" key="4">
    <source>
        <dbReference type="ARBA" id="ARBA00022723"/>
    </source>
</evidence>
<proteinExistence type="predicted"/>
<keyword evidence="2" id="KW-0819">tRNA processing</keyword>
<dbReference type="EMBL" id="KP211856">
    <property type="protein sequence ID" value="ANV79861.1"/>
    <property type="molecule type" value="Genomic_DNA"/>
</dbReference>
<keyword evidence="1" id="KW-0963">Cytoplasm</keyword>
<organism evidence="8">
    <name type="scientific">uncultured Poseidoniia archaeon</name>
    <dbReference type="NCBI Taxonomy" id="1697135"/>
    <lineage>
        <taxon>Archaea</taxon>
        <taxon>Methanobacteriati</taxon>
        <taxon>Thermoplasmatota</taxon>
        <taxon>Candidatus Poseidoniia</taxon>
        <taxon>environmental samples</taxon>
    </lineage>
</organism>
<dbReference type="GO" id="GO:0016787">
    <property type="term" value="F:hydrolase activity"/>
    <property type="evidence" value="ECO:0007669"/>
    <property type="project" value="UniProtKB-KW"/>
</dbReference>
<dbReference type="PIRSF" id="PIRSF004878">
    <property type="entry name" value="RNase_P_4"/>
    <property type="match status" value="1"/>
</dbReference>
<dbReference type="InterPro" id="IPR007175">
    <property type="entry name" value="Rpr2/Snm1/Rpp21"/>
</dbReference>
<reference evidence="8" key="2">
    <citation type="journal article" date="2015" name="ISME J.">
        <title>A new class of marine Euryarchaeota group II from the Mediterranean deep chlorophyll maximum.</title>
        <authorList>
            <person name="Martin-Cuadrado A.B."/>
            <person name="Garcia-Heredia I."/>
            <person name="Molto A.G."/>
            <person name="Lopez-Ubeda R."/>
            <person name="Kimes N."/>
            <person name="Lopez-Garcia P."/>
            <person name="Moreira D."/>
            <person name="Rodriguez-Valera F."/>
        </authorList>
    </citation>
    <scope>NUCLEOTIDE SEQUENCE</scope>
</reference>
<dbReference type="Gene3D" id="6.20.50.20">
    <property type="match status" value="1"/>
</dbReference>
<evidence type="ECO:0000256" key="6">
    <source>
        <dbReference type="ARBA" id="ARBA00022801"/>
    </source>
</evidence>
<dbReference type="Pfam" id="PF04032">
    <property type="entry name" value="Rpr2"/>
    <property type="match status" value="1"/>
</dbReference>
<dbReference type="InterPro" id="IPR016432">
    <property type="entry name" value="RNP4"/>
</dbReference>
<evidence type="ECO:0000256" key="2">
    <source>
        <dbReference type="ARBA" id="ARBA00022694"/>
    </source>
</evidence>
<dbReference type="SUPFAM" id="SSF48695">
    <property type="entry name" value="Multiheme cytochromes"/>
    <property type="match status" value="1"/>
</dbReference>
<evidence type="ECO:0000256" key="5">
    <source>
        <dbReference type="ARBA" id="ARBA00022759"/>
    </source>
</evidence>
<dbReference type="GO" id="GO:0001682">
    <property type="term" value="P:tRNA 5'-leader removal"/>
    <property type="evidence" value="ECO:0007669"/>
    <property type="project" value="InterPro"/>
</dbReference>
<sequence length="108" mass="12462">MPRSISKSRGQNERKKNASESLLFLSNILNEDNLTHPILSDSAARSILRLSKRHGVRANNKIYQKICRKCHVSLVPGKSSRIRISNGFILNTCITCHRIYRFRLDKNR</sequence>
<evidence type="ECO:0000256" key="7">
    <source>
        <dbReference type="ARBA" id="ARBA00022833"/>
    </source>
</evidence>
<evidence type="ECO:0000256" key="3">
    <source>
        <dbReference type="ARBA" id="ARBA00022722"/>
    </source>
</evidence>
<keyword evidence="3" id="KW-0540">Nuclease</keyword>
<accession>A0A1B1TC48</accession>
<keyword evidence="5" id="KW-0255">Endonuclease</keyword>
<name>A0A1B1TC48_9ARCH</name>
<evidence type="ECO:0000256" key="1">
    <source>
        <dbReference type="ARBA" id="ARBA00022490"/>
    </source>
</evidence>
<dbReference type="AlphaFoldDB" id="A0A1B1TC48"/>
<dbReference type="GO" id="GO:0004519">
    <property type="term" value="F:endonuclease activity"/>
    <property type="evidence" value="ECO:0007669"/>
    <property type="project" value="UniProtKB-KW"/>
</dbReference>
<keyword evidence="6" id="KW-0378">Hydrolase</keyword>
<keyword evidence="7" id="KW-0862">Zinc</keyword>
<dbReference type="GO" id="GO:0030677">
    <property type="term" value="C:ribonuclease P complex"/>
    <property type="evidence" value="ECO:0007669"/>
    <property type="project" value="InterPro"/>
</dbReference>
<dbReference type="GO" id="GO:0046872">
    <property type="term" value="F:metal ion binding"/>
    <property type="evidence" value="ECO:0007669"/>
    <property type="project" value="UniProtKB-KW"/>
</dbReference>